<organism evidence="7 8">
    <name type="scientific">Candidatus Nephthysia bennettiae</name>
    <dbReference type="NCBI Taxonomy" id="3127016"/>
    <lineage>
        <taxon>Bacteria</taxon>
        <taxon>Bacillati</taxon>
        <taxon>Candidatus Dormiibacterota</taxon>
        <taxon>Candidatus Dormibacteria</taxon>
        <taxon>Candidatus Dormibacterales</taxon>
        <taxon>Candidatus Dormibacteraceae</taxon>
        <taxon>Candidatus Nephthysia</taxon>
    </lineage>
</organism>
<keyword evidence="8" id="KW-1185">Reference proteome</keyword>
<keyword evidence="2" id="KW-0813">Transport</keyword>
<dbReference type="InterPro" id="IPR017871">
    <property type="entry name" value="ABC_transporter-like_CS"/>
</dbReference>
<dbReference type="PROSITE" id="PS50893">
    <property type="entry name" value="ABC_TRANSPORTER_2"/>
    <property type="match status" value="1"/>
</dbReference>
<dbReference type="RefSeq" id="WP_338198881.1">
    <property type="nucleotide sequence ID" value="NZ_JAEKNR010000032.1"/>
</dbReference>
<evidence type="ECO:0000256" key="2">
    <source>
        <dbReference type="ARBA" id="ARBA00022448"/>
    </source>
</evidence>
<dbReference type="SMART" id="SM00382">
    <property type="entry name" value="AAA"/>
    <property type="match status" value="1"/>
</dbReference>
<dbReference type="InterPro" id="IPR003593">
    <property type="entry name" value="AAA+_ATPase"/>
</dbReference>
<dbReference type="Proteomes" id="UP000612893">
    <property type="component" value="Unassembled WGS sequence"/>
</dbReference>
<evidence type="ECO:0000259" key="6">
    <source>
        <dbReference type="PROSITE" id="PS50893"/>
    </source>
</evidence>
<evidence type="ECO:0000313" key="8">
    <source>
        <dbReference type="Proteomes" id="UP000612893"/>
    </source>
</evidence>
<dbReference type="AlphaFoldDB" id="A0A934K5B9"/>
<dbReference type="InterPro" id="IPR027417">
    <property type="entry name" value="P-loop_NTPase"/>
</dbReference>
<keyword evidence="5" id="KW-0029">Amino-acid transport</keyword>
<keyword evidence="4 7" id="KW-0067">ATP-binding</keyword>
<proteinExistence type="inferred from homology"/>
<dbReference type="GO" id="GO:0005524">
    <property type="term" value="F:ATP binding"/>
    <property type="evidence" value="ECO:0007669"/>
    <property type="project" value="UniProtKB-KW"/>
</dbReference>
<comment type="caution">
    <text evidence="7">The sequence shown here is derived from an EMBL/GenBank/DDBJ whole genome shotgun (WGS) entry which is preliminary data.</text>
</comment>
<keyword evidence="3" id="KW-0547">Nucleotide-binding</keyword>
<dbReference type="GO" id="GO:0006865">
    <property type="term" value="P:amino acid transport"/>
    <property type="evidence" value="ECO:0007669"/>
    <property type="project" value="UniProtKB-KW"/>
</dbReference>
<name>A0A934K5B9_9BACT</name>
<comment type="similarity">
    <text evidence="1">Belongs to the ABC transporter superfamily.</text>
</comment>
<reference evidence="7" key="1">
    <citation type="submission" date="2020-10" db="EMBL/GenBank/DDBJ databases">
        <title>Ca. Dormibacterota MAGs.</title>
        <authorList>
            <person name="Montgomery K."/>
        </authorList>
    </citation>
    <scope>NUCLEOTIDE SEQUENCE [LARGE SCALE GENOMIC DNA]</scope>
    <source>
        <strain evidence="7">SC8812_S17_10</strain>
    </source>
</reference>
<feature type="domain" description="ABC transporter" evidence="6">
    <location>
        <begin position="2"/>
        <end position="230"/>
    </location>
</feature>
<sequence>MLEVSGLNVFYGKSHVIFDLDLQVGQNEVLALLGRNGAGKTTTLTGVVGLLPGARGQVGVDGRQVSGWPAHRRARAGIAFVPSGARCFPNLTVLENLQIAAFSDGRAGWNVDRVFTLFPALKELGPHLAGGLSGGERQMLGIGRALMSNPRVMLLDEPTEGLAPVVVQSISRLLGQLKESGVAILLAEQNHQMALQVADRAAFIEKGKIVDELPAGEARRSDVLNRILGV</sequence>
<dbReference type="CDD" id="cd03224">
    <property type="entry name" value="ABC_TM1139_LivF_branched"/>
    <property type="match status" value="1"/>
</dbReference>
<gene>
    <name evidence="7" type="ORF">JF922_02775</name>
</gene>
<dbReference type="EMBL" id="JAEKNR010000032">
    <property type="protein sequence ID" value="MBJ7596998.1"/>
    <property type="molecule type" value="Genomic_DNA"/>
</dbReference>
<evidence type="ECO:0000313" key="7">
    <source>
        <dbReference type="EMBL" id="MBJ7596998.1"/>
    </source>
</evidence>
<evidence type="ECO:0000256" key="4">
    <source>
        <dbReference type="ARBA" id="ARBA00022840"/>
    </source>
</evidence>
<dbReference type="InterPro" id="IPR052156">
    <property type="entry name" value="BCAA_Transport_ATP-bd_LivF"/>
</dbReference>
<dbReference type="PANTHER" id="PTHR43820:SF2">
    <property type="entry name" value="ABC TRANSPORTER ATP-BINDING PROTEIN"/>
    <property type="match status" value="1"/>
</dbReference>
<dbReference type="InterPro" id="IPR003439">
    <property type="entry name" value="ABC_transporter-like_ATP-bd"/>
</dbReference>
<accession>A0A934K5B9</accession>
<evidence type="ECO:0000256" key="3">
    <source>
        <dbReference type="ARBA" id="ARBA00022741"/>
    </source>
</evidence>
<protein>
    <submittedName>
        <fullName evidence="7">ABC transporter ATP-binding protein</fullName>
    </submittedName>
</protein>
<dbReference type="Gene3D" id="3.40.50.300">
    <property type="entry name" value="P-loop containing nucleotide triphosphate hydrolases"/>
    <property type="match status" value="1"/>
</dbReference>
<evidence type="ECO:0000256" key="1">
    <source>
        <dbReference type="ARBA" id="ARBA00005417"/>
    </source>
</evidence>
<dbReference type="SUPFAM" id="SSF52540">
    <property type="entry name" value="P-loop containing nucleoside triphosphate hydrolases"/>
    <property type="match status" value="1"/>
</dbReference>
<dbReference type="Pfam" id="PF00005">
    <property type="entry name" value="ABC_tran"/>
    <property type="match status" value="1"/>
</dbReference>
<evidence type="ECO:0000256" key="5">
    <source>
        <dbReference type="ARBA" id="ARBA00022970"/>
    </source>
</evidence>
<dbReference type="PANTHER" id="PTHR43820">
    <property type="entry name" value="HIGH-AFFINITY BRANCHED-CHAIN AMINO ACID TRANSPORT ATP-BINDING PROTEIN LIVF"/>
    <property type="match status" value="1"/>
</dbReference>
<dbReference type="PROSITE" id="PS00211">
    <property type="entry name" value="ABC_TRANSPORTER_1"/>
    <property type="match status" value="1"/>
</dbReference>